<keyword evidence="2" id="KW-0732">Signal</keyword>
<feature type="compositionally biased region" description="Acidic residues" evidence="1">
    <location>
        <begin position="112"/>
        <end position="131"/>
    </location>
</feature>
<feature type="signal peptide" evidence="2">
    <location>
        <begin position="1"/>
        <end position="18"/>
    </location>
</feature>
<comment type="caution">
    <text evidence="3">The sequence shown here is derived from an EMBL/GenBank/DDBJ whole genome shotgun (WGS) entry which is preliminary data.</text>
</comment>
<feature type="compositionally biased region" description="Basic residues" evidence="1">
    <location>
        <begin position="156"/>
        <end position="165"/>
    </location>
</feature>
<feature type="compositionally biased region" description="Basic and acidic residues" evidence="1">
    <location>
        <begin position="198"/>
        <end position="208"/>
    </location>
</feature>
<organism evidence="3 4">
    <name type="scientific">Apiospora marii</name>
    <dbReference type="NCBI Taxonomy" id="335849"/>
    <lineage>
        <taxon>Eukaryota</taxon>
        <taxon>Fungi</taxon>
        <taxon>Dikarya</taxon>
        <taxon>Ascomycota</taxon>
        <taxon>Pezizomycotina</taxon>
        <taxon>Sordariomycetes</taxon>
        <taxon>Xylariomycetidae</taxon>
        <taxon>Amphisphaeriales</taxon>
        <taxon>Apiosporaceae</taxon>
        <taxon>Apiospora</taxon>
    </lineage>
</organism>
<feature type="chain" id="PRO_5046223426" evidence="2">
    <location>
        <begin position="19"/>
        <end position="275"/>
    </location>
</feature>
<dbReference type="EMBL" id="JAQQWI010000003">
    <property type="protein sequence ID" value="KAK8036916.1"/>
    <property type="molecule type" value="Genomic_DNA"/>
</dbReference>
<keyword evidence="4" id="KW-1185">Reference proteome</keyword>
<dbReference type="Proteomes" id="UP001396898">
    <property type="component" value="Unassembled WGS sequence"/>
</dbReference>
<evidence type="ECO:0000256" key="1">
    <source>
        <dbReference type="SAM" id="MobiDB-lite"/>
    </source>
</evidence>
<feature type="compositionally biased region" description="Basic and acidic residues" evidence="1">
    <location>
        <begin position="43"/>
        <end position="52"/>
    </location>
</feature>
<reference evidence="3 4" key="1">
    <citation type="submission" date="2023-01" db="EMBL/GenBank/DDBJ databases">
        <title>Analysis of 21 Apiospora genomes using comparative genomics revels a genus with tremendous synthesis potential of carbohydrate active enzymes and secondary metabolites.</title>
        <authorList>
            <person name="Sorensen T."/>
        </authorList>
    </citation>
    <scope>NUCLEOTIDE SEQUENCE [LARGE SCALE GENOMIC DNA]</scope>
    <source>
        <strain evidence="3 4">CBS 20057</strain>
    </source>
</reference>
<evidence type="ECO:0000313" key="4">
    <source>
        <dbReference type="Proteomes" id="UP001396898"/>
    </source>
</evidence>
<name>A0ABR1SRH1_9PEZI</name>
<feature type="region of interest" description="Disordered" evidence="1">
    <location>
        <begin position="20"/>
        <end position="275"/>
    </location>
</feature>
<protein>
    <submittedName>
        <fullName evidence="3">Uncharacterized protein</fullName>
    </submittedName>
</protein>
<accession>A0ABR1SRH1</accession>
<proteinExistence type="predicted"/>
<gene>
    <name evidence="3" type="ORF">PG991_001230</name>
</gene>
<sequence>MHFTTKTLVIALAAGAVAMPSKPKMDGKSPCSNSTKHAPSPAGEKDAEKRDFLGIPFPNITDIFKGIGARGEEGEGGKAMLPGPRPHGGKNMTLPRGLKATKTTKTRRQEEGGDDEEGGAGGEEDDDDEEGGAPKKPKGSGAPKPKKPEGSGAAKLKTRQDKKPKKPEGSGAPKPPKECGAPKPEKPKGSGAPKHKKPEGCGKPKKQEGSGVPKPPTASGAPKKPEEGEEPPVAAAGRKPPTPYGGNGTMPHPPGPKVQGKRTVRGPTSPIHFWA</sequence>
<evidence type="ECO:0000256" key="2">
    <source>
        <dbReference type="SAM" id="SignalP"/>
    </source>
</evidence>
<evidence type="ECO:0000313" key="3">
    <source>
        <dbReference type="EMBL" id="KAK8036916.1"/>
    </source>
</evidence>